<proteinExistence type="predicted"/>
<feature type="domain" description="Flagellar protein FlgJ N-terminal" evidence="1">
    <location>
        <begin position="52"/>
        <end position="98"/>
    </location>
</feature>
<dbReference type="Pfam" id="PF10135">
    <property type="entry name" value="Rod-binding"/>
    <property type="match status" value="1"/>
</dbReference>
<dbReference type="Proteomes" id="UP001144372">
    <property type="component" value="Unassembled WGS sequence"/>
</dbReference>
<protein>
    <recommendedName>
        <fullName evidence="1">Flagellar protein FlgJ N-terminal domain-containing protein</fullName>
    </recommendedName>
</protein>
<comment type="caution">
    <text evidence="2">The sequence shown here is derived from an EMBL/GenBank/DDBJ whole genome shotgun (WGS) entry which is preliminary data.</text>
</comment>
<name>A0A9W6FS02_9BACT</name>
<dbReference type="InterPro" id="IPR019301">
    <property type="entry name" value="Flagellar_prot_FlgJ_N"/>
</dbReference>
<keyword evidence="3" id="KW-1185">Reference proteome</keyword>
<evidence type="ECO:0000313" key="3">
    <source>
        <dbReference type="Proteomes" id="UP001144372"/>
    </source>
</evidence>
<evidence type="ECO:0000259" key="1">
    <source>
        <dbReference type="Pfam" id="PF10135"/>
    </source>
</evidence>
<evidence type="ECO:0000313" key="2">
    <source>
        <dbReference type="EMBL" id="GLI33558.1"/>
    </source>
</evidence>
<dbReference type="AlphaFoldDB" id="A0A9W6FS02"/>
<reference evidence="2" key="1">
    <citation type="submission" date="2022-12" db="EMBL/GenBank/DDBJ databases">
        <title>Reference genome sequencing for broad-spectrum identification of bacterial and archaeal isolates by mass spectrometry.</title>
        <authorList>
            <person name="Sekiguchi Y."/>
            <person name="Tourlousse D.M."/>
        </authorList>
    </citation>
    <scope>NUCLEOTIDE SEQUENCE</scope>
    <source>
        <strain evidence="2">ASRB1</strain>
    </source>
</reference>
<gene>
    <name evidence="2" type="ORF">DAMNIGENAA_09910</name>
</gene>
<organism evidence="2 3">
    <name type="scientific">Desulforhabdus amnigena</name>
    <dbReference type="NCBI Taxonomy" id="40218"/>
    <lineage>
        <taxon>Bacteria</taxon>
        <taxon>Pseudomonadati</taxon>
        <taxon>Thermodesulfobacteriota</taxon>
        <taxon>Syntrophobacteria</taxon>
        <taxon>Syntrophobacterales</taxon>
        <taxon>Syntrophobacteraceae</taxon>
        <taxon>Desulforhabdus</taxon>
    </lineage>
</organism>
<sequence>MIRFCEVMEEKMLKIGASRVNPEPNRDGENQKNRLKECCQSFEAIMMNNLLKDMRQNSLSTESADTGREVYEGMMNESVARMMSKSGELGLGETLYRQLLPLIQKDGREDS</sequence>
<accession>A0A9W6FS02</accession>
<dbReference type="EMBL" id="BSDR01000001">
    <property type="protein sequence ID" value="GLI33558.1"/>
    <property type="molecule type" value="Genomic_DNA"/>
</dbReference>